<dbReference type="InterPro" id="IPR011486">
    <property type="entry name" value="BBP2"/>
</dbReference>
<keyword evidence="3" id="KW-1185">Reference proteome</keyword>
<sequence length="321" mass="34233">MEDIQRGTGPLSDHIGNAPGPGDASGIPAQANGNLFPAVPPNRPTYWNGIEGHLTVEGGIAGNPWTRSGRNFGQFYVDRANTVTLNQIMGALSHPVTNIGSGYGLGFVMEVMYGSDARFDPTIGMADKALTGLYQIAPSQAHIDLHVPWFVKQGIDLQLGQICGIMGAEGTPALARPFYTVNYASAYIVPFETVGILSTTHFTGHLDGILRVDAGNSTTFGNAGNNSRPKGYIGLAFTHLMAGKLDGHLIGHFGPQGNNGPVRRSPDGWTSIGIGRAANREMLFNGDVLLTYHFDDQVSMTVNGTYLHDNITRDDSYGVTT</sequence>
<proteinExistence type="predicted"/>
<protein>
    <recommendedName>
        <fullName evidence="4">Porin</fullName>
    </recommendedName>
</protein>
<evidence type="ECO:0000313" key="2">
    <source>
        <dbReference type="EMBL" id="GBQ91781.1"/>
    </source>
</evidence>
<evidence type="ECO:0000313" key="3">
    <source>
        <dbReference type="Proteomes" id="UP001062776"/>
    </source>
</evidence>
<comment type="caution">
    <text evidence="2">The sequence shown here is derived from an EMBL/GenBank/DDBJ whole genome shotgun (WGS) entry which is preliminary data.</text>
</comment>
<feature type="region of interest" description="Disordered" evidence="1">
    <location>
        <begin position="1"/>
        <end position="35"/>
    </location>
</feature>
<organism evidence="2 3">
    <name type="scientific">Asaia krungthepensis NRIC 0535</name>
    <dbReference type="NCBI Taxonomy" id="1307925"/>
    <lineage>
        <taxon>Bacteria</taxon>
        <taxon>Pseudomonadati</taxon>
        <taxon>Pseudomonadota</taxon>
        <taxon>Alphaproteobacteria</taxon>
        <taxon>Acetobacterales</taxon>
        <taxon>Acetobacteraceae</taxon>
        <taxon>Asaia</taxon>
    </lineage>
</organism>
<name>A0ABQ0Q525_9PROT</name>
<dbReference type="Proteomes" id="UP001062776">
    <property type="component" value="Unassembled WGS sequence"/>
</dbReference>
<dbReference type="EMBL" id="BAPV01000043">
    <property type="protein sequence ID" value="GBQ91781.1"/>
    <property type="molecule type" value="Genomic_DNA"/>
</dbReference>
<reference evidence="2" key="1">
    <citation type="submission" date="2013-04" db="EMBL/GenBank/DDBJ databases">
        <title>The genome sequencing project of 58 acetic acid bacteria.</title>
        <authorList>
            <person name="Okamoto-Kainuma A."/>
            <person name="Ishikawa M."/>
            <person name="Umino S."/>
            <person name="Koizumi Y."/>
            <person name="Shiwa Y."/>
            <person name="Yoshikawa H."/>
            <person name="Matsutani M."/>
            <person name="Matsushita K."/>
        </authorList>
    </citation>
    <scope>NUCLEOTIDE SEQUENCE</scope>
    <source>
        <strain evidence="2">NRIC 0535</strain>
    </source>
</reference>
<dbReference type="Pfam" id="PF07642">
    <property type="entry name" value="BBP2"/>
    <property type="match status" value="1"/>
</dbReference>
<evidence type="ECO:0000256" key="1">
    <source>
        <dbReference type="SAM" id="MobiDB-lite"/>
    </source>
</evidence>
<gene>
    <name evidence="2" type="ORF">AA0535_2391</name>
</gene>
<evidence type="ECO:0008006" key="4">
    <source>
        <dbReference type="Google" id="ProtNLM"/>
    </source>
</evidence>
<accession>A0ABQ0Q525</accession>